<dbReference type="Proteomes" id="UP001381693">
    <property type="component" value="Unassembled WGS sequence"/>
</dbReference>
<evidence type="ECO:0000256" key="1">
    <source>
        <dbReference type="SAM" id="MobiDB-lite"/>
    </source>
</evidence>
<dbReference type="EMBL" id="JAXCGZ010020802">
    <property type="protein sequence ID" value="KAK7065365.1"/>
    <property type="molecule type" value="Genomic_DNA"/>
</dbReference>
<feature type="non-terminal residue" evidence="2">
    <location>
        <position position="106"/>
    </location>
</feature>
<dbReference type="AlphaFoldDB" id="A0AAN8ZYC6"/>
<feature type="compositionally biased region" description="Polar residues" evidence="1">
    <location>
        <begin position="92"/>
        <end position="106"/>
    </location>
</feature>
<sequence>TESKSASEDSFGNFDKLSLADDNQLALPPKPDFKPKPPPIPPKRFGPKPWVSAHPQVQNIGVSLDATAGLAQSNVVSELSRRDEGDGRSMTDSHYSGYSPSRGNGN</sequence>
<feature type="non-terminal residue" evidence="2">
    <location>
        <position position="1"/>
    </location>
</feature>
<evidence type="ECO:0000313" key="2">
    <source>
        <dbReference type="EMBL" id="KAK7065365.1"/>
    </source>
</evidence>
<protein>
    <submittedName>
        <fullName evidence="2">Uncharacterized protein</fullName>
    </submittedName>
</protein>
<proteinExistence type="predicted"/>
<comment type="caution">
    <text evidence="2">The sequence shown here is derived from an EMBL/GenBank/DDBJ whole genome shotgun (WGS) entry which is preliminary data.</text>
</comment>
<accession>A0AAN8ZYC6</accession>
<keyword evidence="3" id="KW-1185">Reference proteome</keyword>
<name>A0AAN8ZYC6_HALRR</name>
<evidence type="ECO:0000313" key="3">
    <source>
        <dbReference type="Proteomes" id="UP001381693"/>
    </source>
</evidence>
<feature type="region of interest" description="Disordered" evidence="1">
    <location>
        <begin position="1"/>
        <end position="52"/>
    </location>
</feature>
<reference evidence="2 3" key="1">
    <citation type="submission" date="2023-11" db="EMBL/GenBank/DDBJ databases">
        <title>Halocaridina rubra genome assembly.</title>
        <authorList>
            <person name="Smith C."/>
        </authorList>
    </citation>
    <scope>NUCLEOTIDE SEQUENCE [LARGE SCALE GENOMIC DNA]</scope>
    <source>
        <strain evidence="2">EP-1</strain>
        <tissue evidence="2">Whole</tissue>
    </source>
</reference>
<gene>
    <name evidence="2" type="ORF">SK128_010522</name>
</gene>
<feature type="compositionally biased region" description="Basic and acidic residues" evidence="1">
    <location>
        <begin position="79"/>
        <end position="91"/>
    </location>
</feature>
<organism evidence="2 3">
    <name type="scientific">Halocaridina rubra</name>
    <name type="common">Hawaiian red shrimp</name>
    <dbReference type="NCBI Taxonomy" id="373956"/>
    <lineage>
        <taxon>Eukaryota</taxon>
        <taxon>Metazoa</taxon>
        <taxon>Ecdysozoa</taxon>
        <taxon>Arthropoda</taxon>
        <taxon>Crustacea</taxon>
        <taxon>Multicrustacea</taxon>
        <taxon>Malacostraca</taxon>
        <taxon>Eumalacostraca</taxon>
        <taxon>Eucarida</taxon>
        <taxon>Decapoda</taxon>
        <taxon>Pleocyemata</taxon>
        <taxon>Caridea</taxon>
        <taxon>Atyoidea</taxon>
        <taxon>Atyidae</taxon>
        <taxon>Halocaridina</taxon>
    </lineage>
</organism>
<feature type="region of interest" description="Disordered" evidence="1">
    <location>
        <begin position="72"/>
        <end position="106"/>
    </location>
</feature>